<evidence type="ECO:0000313" key="19">
    <source>
        <dbReference type="EMBL" id="QAR34126.1"/>
    </source>
</evidence>
<comment type="subcellular location">
    <subcellularLocation>
        <location evidence="2 15 16">Cytoplasm</location>
    </subcellularLocation>
</comment>
<reference evidence="19 20" key="1">
    <citation type="submission" date="2019-01" db="EMBL/GenBank/DDBJ databases">
        <title>Geovibrio thiophilus DSM 11263, complete genome.</title>
        <authorList>
            <person name="Spring S."/>
            <person name="Bunk B."/>
            <person name="Sproer C."/>
        </authorList>
    </citation>
    <scope>NUCLEOTIDE SEQUENCE [LARGE SCALE GENOMIC DNA]</scope>
    <source>
        <strain evidence="19 20">DSM 11263</strain>
    </source>
</reference>
<evidence type="ECO:0000256" key="3">
    <source>
        <dbReference type="ARBA" id="ARBA00007630"/>
    </source>
</evidence>
<dbReference type="GO" id="GO:0052906">
    <property type="term" value="F:tRNA (guanine(37)-N1)-methyltransferase activity"/>
    <property type="evidence" value="ECO:0007669"/>
    <property type="project" value="UniProtKB-UniRule"/>
</dbReference>
<dbReference type="CDD" id="cd18080">
    <property type="entry name" value="TrmD-like"/>
    <property type="match status" value="1"/>
</dbReference>
<feature type="binding site" evidence="15">
    <location>
        <position position="113"/>
    </location>
    <ligand>
        <name>S-adenosyl-L-methionine</name>
        <dbReference type="ChEBI" id="CHEBI:59789"/>
    </ligand>
</feature>
<dbReference type="Gene3D" id="1.10.1270.20">
    <property type="entry name" value="tRNA(m1g37)methyltransferase, domain 2"/>
    <property type="match status" value="1"/>
</dbReference>
<evidence type="ECO:0000259" key="17">
    <source>
        <dbReference type="Pfam" id="PF01746"/>
    </source>
</evidence>
<keyword evidence="8 15" id="KW-0489">Methyltransferase</keyword>
<evidence type="ECO:0000256" key="11">
    <source>
        <dbReference type="ARBA" id="ARBA00022694"/>
    </source>
</evidence>
<dbReference type="Proteomes" id="UP000287502">
    <property type="component" value="Chromosome"/>
</dbReference>
<evidence type="ECO:0000256" key="16">
    <source>
        <dbReference type="RuleBase" id="RU003464"/>
    </source>
</evidence>
<evidence type="ECO:0000256" key="8">
    <source>
        <dbReference type="ARBA" id="ARBA00022603"/>
    </source>
</evidence>
<keyword evidence="9 15" id="KW-0808">Transferase</keyword>
<dbReference type="HAMAP" id="MF_00605">
    <property type="entry name" value="TrmD"/>
    <property type="match status" value="1"/>
</dbReference>
<dbReference type="InterPro" id="IPR016009">
    <property type="entry name" value="tRNA_MeTrfase_TRMD/TRM10"/>
</dbReference>
<dbReference type="CDD" id="cd18085">
    <property type="entry name" value="TM1570-like"/>
    <property type="match status" value="1"/>
</dbReference>
<feature type="binding site" evidence="15">
    <location>
        <begin position="133"/>
        <end position="138"/>
    </location>
    <ligand>
        <name>S-adenosyl-L-methionine</name>
        <dbReference type="ChEBI" id="CHEBI:59789"/>
    </ligand>
</feature>
<dbReference type="SUPFAM" id="SSF75217">
    <property type="entry name" value="alpha/beta knot"/>
    <property type="match status" value="2"/>
</dbReference>
<dbReference type="NCBIfam" id="NF000648">
    <property type="entry name" value="PRK00026.1"/>
    <property type="match status" value="1"/>
</dbReference>
<dbReference type="NCBIfam" id="TIGR00088">
    <property type="entry name" value="trmD"/>
    <property type="match status" value="1"/>
</dbReference>
<dbReference type="PANTHER" id="PTHR46417">
    <property type="entry name" value="TRNA (GUANINE-N(1)-)-METHYLTRANSFERASE"/>
    <property type="match status" value="1"/>
</dbReference>
<proteinExistence type="inferred from homology"/>
<dbReference type="InterPro" id="IPR019230">
    <property type="entry name" value="RNA_MeTrfase_C_dom"/>
</dbReference>
<gene>
    <name evidence="15 19" type="primary">trmD</name>
    <name evidence="19" type="ORF">EP073_12140</name>
</gene>
<evidence type="ECO:0000256" key="4">
    <source>
        <dbReference type="ARBA" id="ARBA00011738"/>
    </source>
</evidence>
<dbReference type="OrthoDB" id="9807416at2"/>
<dbReference type="EC" id="2.1.1.228" evidence="5 15"/>
<evidence type="ECO:0000256" key="5">
    <source>
        <dbReference type="ARBA" id="ARBA00012807"/>
    </source>
</evidence>
<dbReference type="InterPro" id="IPR029028">
    <property type="entry name" value="Alpha/beta_knot_MTases"/>
</dbReference>
<evidence type="ECO:0000256" key="15">
    <source>
        <dbReference type="HAMAP-Rule" id="MF_00605"/>
    </source>
</evidence>
<evidence type="ECO:0000256" key="12">
    <source>
        <dbReference type="ARBA" id="ARBA00029736"/>
    </source>
</evidence>
<name>A0A3R5V0D4_9BACT</name>
<dbReference type="RefSeq" id="WP_128467431.1">
    <property type="nucleotide sequence ID" value="NZ_CP035108.1"/>
</dbReference>
<comment type="function">
    <text evidence="1 15 16">Specifically methylates guanosine-37 in various tRNAs.</text>
</comment>
<dbReference type="EMBL" id="CP035108">
    <property type="protein sequence ID" value="QAR34126.1"/>
    <property type="molecule type" value="Genomic_DNA"/>
</dbReference>
<keyword evidence="11 15" id="KW-0819">tRNA processing</keyword>
<evidence type="ECO:0000313" key="20">
    <source>
        <dbReference type="Proteomes" id="UP000287502"/>
    </source>
</evidence>
<dbReference type="InterPro" id="IPR029026">
    <property type="entry name" value="tRNA_m1G_MTases_N"/>
</dbReference>
<comment type="similarity">
    <text evidence="3 15 16">Belongs to the RNA methyltransferase TrmD family.</text>
</comment>
<feature type="domain" description="tRNA methyltransferase TRMD/TRM10-type" evidence="17">
    <location>
        <begin position="5"/>
        <end position="225"/>
    </location>
</feature>
<dbReference type="FunFam" id="3.40.1280.10:FF:000001">
    <property type="entry name" value="tRNA (guanine-N(1)-)-methyltransferase"/>
    <property type="match status" value="1"/>
</dbReference>
<dbReference type="FunFam" id="1.10.1270.20:FF:000001">
    <property type="entry name" value="tRNA (guanine-N(1)-)-methyltransferase"/>
    <property type="match status" value="1"/>
</dbReference>
<evidence type="ECO:0000259" key="18">
    <source>
        <dbReference type="Pfam" id="PF09936"/>
    </source>
</evidence>
<evidence type="ECO:0000256" key="9">
    <source>
        <dbReference type="ARBA" id="ARBA00022679"/>
    </source>
</evidence>
<evidence type="ECO:0000256" key="7">
    <source>
        <dbReference type="ARBA" id="ARBA00022490"/>
    </source>
</evidence>
<keyword evidence="20" id="KW-1185">Reference proteome</keyword>
<dbReference type="Gene3D" id="3.40.1280.10">
    <property type="match status" value="2"/>
</dbReference>
<dbReference type="InterPro" id="IPR002649">
    <property type="entry name" value="tRNA_m1G_MeTrfase_TrmD"/>
</dbReference>
<dbReference type="Pfam" id="PF01746">
    <property type="entry name" value="tRNA_m1G_MT"/>
    <property type="match status" value="1"/>
</dbReference>
<protein>
    <recommendedName>
        <fullName evidence="6 15">tRNA (guanine-N(1)-)-methyltransferase</fullName>
        <ecNumber evidence="5 15">2.1.1.228</ecNumber>
    </recommendedName>
    <alternativeName>
        <fullName evidence="12 15">M1G-methyltransferase</fullName>
    </alternativeName>
    <alternativeName>
        <fullName evidence="13 15">tRNA [GM37] methyltransferase</fullName>
    </alternativeName>
</protein>
<evidence type="ECO:0000256" key="6">
    <source>
        <dbReference type="ARBA" id="ARBA00014679"/>
    </source>
</evidence>
<dbReference type="GO" id="GO:0002939">
    <property type="term" value="P:tRNA N1-guanine methylation"/>
    <property type="evidence" value="ECO:0007669"/>
    <property type="project" value="TreeGrafter"/>
</dbReference>
<feature type="domain" description="tRNA (guanine-N(1)-)-methyltransferase C-terminal" evidence="18">
    <location>
        <begin position="250"/>
        <end position="426"/>
    </location>
</feature>
<keyword evidence="10 15" id="KW-0949">S-adenosyl-L-methionine</keyword>
<evidence type="ECO:0000256" key="10">
    <source>
        <dbReference type="ARBA" id="ARBA00022691"/>
    </source>
</evidence>
<comment type="catalytic activity">
    <reaction evidence="14 15 16">
        <text>guanosine(37) in tRNA + S-adenosyl-L-methionine = N(1)-methylguanosine(37) in tRNA + S-adenosyl-L-homocysteine + H(+)</text>
        <dbReference type="Rhea" id="RHEA:36899"/>
        <dbReference type="Rhea" id="RHEA-COMP:10145"/>
        <dbReference type="Rhea" id="RHEA-COMP:10147"/>
        <dbReference type="ChEBI" id="CHEBI:15378"/>
        <dbReference type="ChEBI" id="CHEBI:57856"/>
        <dbReference type="ChEBI" id="CHEBI:59789"/>
        <dbReference type="ChEBI" id="CHEBI:73542"/>
        <dbReference type="ChEBI" id="CHEBI:74269"/>
        <dbReference type="EC" id="2.1.1.228"/>
    </reaction>
</comment>
<dbReference type="KEGG" id="gtl:EP073_12140"/>
<dbReference type="AlphaFoldDB" id="A0A3R5V0D4"/>
<dbReference type="PANTHER" id="PTHR46417:SF1">
    <property type="entry name" value="TRNA (GUANINE-N(1)-)-METHYLTRANSFERASE"/>
    <property type="match status" value="1"/>
</dbReference>
<comment type="subunit">
    <text evidence="4 15 16">Homodimer.</text>
</comment>
<evidence type="ECO:0000256" key="2">
    <source>
        <dbReference type="ARBA" id="ARBA00004496"/>
    </source>
</evidence>
<evidence type="ECO:0000256" key="14">
    <source>
        <dbReference type="ARBA" id="ARBA00047783"/>
    </source>
</evidence>
<sequence length="434" mass="48908">MKIYNILTIFPKMFESALSFGVVSKAADKGILEINPVDIRECAYDRHRSTDDCQYGGGHGLVMKAEPVVESVRAVKANDPSTRVIMLDPRGKTFSQKDAERLLEYESLTFICGRYEGVDERIYDLVVDESISLGDFILTGGELAAITIIDAVARLIPGVLGDENSPVEDSYSTGLLEYPHYTRPAEYEGLSVPEVLTNGHHAEIDRWRREQSLRLTFERRPDLLREAPLNDHDRAFLRKLTLDKIKSRRLYVALLHYPMKDKEKDVVATSITNMDLHDISRSCTTYGVRKYFVVTPLSAQREIAGRVIDHWLEGYGATYNANRKQAFMGTALKESLMEVLEEIERVEGQRPRIVATTARTDRANISYPQLAEATLNQPCLLMFGTGWGFTEDIFRMADNILQPIDGTGEFNHLSVRSAVAIILDRLNRNSGGLL</sequence>
<evidence type="ECO:0000256" key="13">
    <source>
        <dbReference type="ARBA" id="ARBA00033392"/>
    </source>
</evidence>
<dbReference type="GO" id="GO:0005829">
    <property type="term" value="C:cytosol"/>
    <property type="evidence" value="ECO:0007669"/>
    <property type="project" value="TreeGrafter"/>
</dbReference>
<dbReference type="InterPro" id="IPR023148">
    <property type="entry name" value="tRNA_m1G_MeTrfase_C_sf"/>
</dbReference>
<dbReference type="Pfam" id="PF09936">
    <property type="entry name" value="Methyltrn_RNA_4"/>
    <property type="match status" value="1"/>
</dbReference>
<evidence type="ECO:0000256" key="1">
    <source>
        <dbReference type="ARBA" id="ARBA00002634"/>
    </source>
</evidence>
<accession>A0A3R5V0D4</accession>
<organism evidence="19 20">
    <name type="scientific">Geovibrio thiophilus</name>
    <dbReference type="NCBI Taxonomy" id="139438"/>
    <lineage>
        <taxon>Bacteria</taxon>
        <taxon>Pseudomonadati</taxon>
        <taxon>Deferribacterota</taxon>
        <taxon>Deferribacteres</taxon>
        <taxon>Deferribacterales</taxon>
        <taxon>Geovibrionaceae</taxon>
        <taxon>Geovibrio</taxon>
    </lineage>
</organism>
<keyword evidence="7 15" id="KW-0963">Cytoplasm</keyword>